<keyword evidence="16" id="KW-1185">Reference proteome</keyword>
<evidence type="ECO:0000313" key="16">
    <source>
        <dbReference type="Proteomes" id="UP000625711"/>
    </source>
</evidence>
<proteinExistence type="predicted"/>
<dbReference type="Gene3D" id="3.30.160.60">
    <property type="entry name" value="Classic Zinc Finger"/>
    <property type="match status" value="11"/>
</dbReference>
<organism evidence="15 16">
    <name type="scientific">Rhynchophorus ferrugineus</name>
    <name type="common">Red palm weevil</name>
    <name type="synonym">Curculio ferrugineus</name>
    <dbReference type="NCBI Taxonomy" id="354439"/>
    <lineage>
        <taxon>Eukaryota</taxon>
        <taxon>Metazoa</taxon>
        <taxon>Ecdysozoa</taxon>
        <taxon>Arthropoda</taxon>
        <taxon>Hexapoda</taxon>
        <taxon>Insecta</taxon>
        <taxon>Pterygota</taxon>
        <taxon>Neoptera</taxon>
        <taxon>Endopterygota</taxon>
        <taxon>Coleoptera</taxon>
        <taxon>Polyphaga</taxon>
        <taxon>Cucujiformia</taxon>
        <taxon>Curculionidae</taxon>
        <taxon>Dryophthorinae</taxon>
        <taxon>Rhynchophorus</taxon>
    </lineage>
</organism>
<feature type="domain" description="ZAD" evidence="14">
    <location>
        <begin position="1"/>
        <end position="67"/>
    </location>
</feature>
<dbReference type="Pfam" id="PF00096">
    <property type="entry name" value="zf-C2H2"/>
    <property type="match status" value="8"/>
</dbReference>
<dbReference type="GO" id="GO:0000981">
    <property type="term" value="F:DNA-binding transcription factor activity, RNA polymerase II-specific"/>
    <property type="evidence" value="ECO:0007669"/>
    <property type="project" value="TreeGrafter"/>
</dbReference>
<feature type="region of interest" description="Disordered" evidence="12">
    <location>
        <begin position="104"/>
        <end position="136"/>
    </location>
</feature>
<keyword evidence="5" id="KW-0862">Zinc</keyword>
<dbReference type="GO" id="GO:0005634">
    <property type="term" value="C:nucleus"/>
    <property type="evidence" value="ECO:0007669"/>
    <property type="project" value="UniProtKB-SubCell"/>
</dbReference>
<feature type="domain" description="C2H2-type" evidence="13">
    <location>
        <begin position="439"/>
        <end position="466"/>
    </location>
</feature>
<dbReference type="SUPFAM" id="SSF57716">
    <property type="entry name" value="Glucocorticoid receptor-like (DNA-binding domain)"/>
    <property type="match status" value="1"/>
</dbReference>
<feature type="domain" description="C2H2-type" evidence="13">
    <location>
        <begin position="383"/>
        <end position="410"/>
    </location>
</feature>
<keyword evidence="6" id="KW-0805">Transcription regulation</keyword>
<comment type="subcellular location">
    <subcellularLocation>
        <location evidence="1">Nucleus</location>
    </subcellularLocation>
</comment>
<evidence type="ECO:0000256" key="11">
    <source>
        <dbReference type="PROSITE-ProRule" id="PRU01263"/>
    </source>
</evidence>
<dbReference type="PANTHER" id="PTHR24408">
    <property type="entry name" value="ZINC FINGER PROTEIN"/>
    <property type="match status" value="1"/>
</dbReference>
<keyword evidence="7" id="KW-0238">DNA-binding</keyword>
<keyword evidence="9" id="KW-0539">Nucleus</keyword>
<dbReference type="Proteomes" id="UP000625711">
    <property type="component" value="Unassembled WGS sequence"/>
</dbReference>
<feature type="domain" description="C2H2-type" evidence="13">
    <location>
        <begin position="411"/>
        <end position="438"/>
    </location>
</feature>
<dbReference type="FunFam" id="3.30.160.60:FF:000688">
    <property type="entry name" value="zinc finger protein 197 isoform X1"/>
    <property type="match status" value="1"/>
</dbReference>
<evidence type="ECO:0000256" key="4">
    <source>
        <dbReference type="ARBA" id="ARBA00022771"/>
    </source>
</evidence>
<evidence type="ECO:0000256" key="3">
    <source>
        <dbReference type="ARBA" id="ARBA00022737"/>
    </source>
</evidence>
<dbReference type="InterPro" id="IPR036236">
    <property type="entry name" value="Znf_C2H2_sf"/>
</dbReference>
<dbReference type="PROSITE" id="PS51915">
    <property type="entry name" value="ZAD"/>
    <property type="match status" value="1"/>
</dbReference>
<dbReference type="FunFam" id="3.30.160.60:FF:000100">
    <property type="entry name" value="Zinc finger 45-like"/>
    <property type="match status" value="1"/>
</dbReference>
<feature type="domain" description="C2H2-type" evidence="13">
    <location>
        <begin position="355"/>
        <end position="382"/>
    </location>
</feature>
<evidence type="ECO:0000259" key="14">
    <source>
        <dbReference type="PROSITE" id="PS51915"/>
    </source>
</evidence>
<dbReference type="FunFam" id="3.30.160.60:FF:002343">
    <property type="entry name" value="Zinc finger protein 33A"/>
    <property type="match status" value="1"/>
</dbReference>
<keyword evidence="8" id="KW-0804">Transcription</keyword>
<reference evidence="15" key="1">
    <citation type="submission" date="2020-08" db="EMBL/GenBank/DDBJ databases">
        <title>Genome sequencing and assembly of the red palm weevil Rhynchophorus ferrugineus.</title>
        <authorList>
            <person name="Dias G.B."/>
            <person name="Bergman C.M."/>
            <person name="Manee M."/>
        </authorList>
    </citation>
    <scope>NUCLEOTIDE SEQUENCE</scope>
    <source>
        <strain evidence="15">AA-2017</strain>
        <tissue evidence="15">Whole larva</tissue>
    </source>
</reference>
<evidence type="ECO:0000256" key="8">
    <source>
        <dbReference type="ARBA" id="ARBA00023163"/>
    </source>
</evidence>
<evidence type="ECO:0000256" key="7">
    <source>
        <dbReference type="ARBA" id="ARBA00023125"/>
    </source>
</evidence>
<dbReference type="PANTHER" id="PTHR24408:SF58">
    <property type="entry name" value="TRANSCRIPTION FACTOR (TFIIIA), PUTATIVE (AFU_ORTHOLOGUE AFUA_1G05150)-RELATED"/>
    <property type="match status" value="1"/>
</dbReference>
<dbReference type="GO" id="GO:0030674">
    <property type="term" value="F:protein-macromolecule adaptor activity"/>
    <property type="evidence" value="ECO:0007669"/>
    <property type="project" value="UniProtKB-ARBA"/>
</dbReference>
<dbReference type="PROSITE" id="PS00028">
    <property type="entry name" value="ZINC_FINGER_C2H2_1"/>
    <property type="match status" value="11"/>
</dbReference>
<comment type="caution">
    <text evidence="11">Lacks conserved residue(s) required for the propagation of feature annotation.</text>
</comment>
<dbReference type="Pfam" id="PF13894">
    <property type="entry name" value="zf-C2H2_4"/>
    <property type="match status" value="1"/>
</dbReference>
<dbReference type="InterPro" id="IPR013087">
    <property type="entry name" value="Znf_C2H2_type"/>
</dbReference>
<feature type="region of interest" description="Disordered" evidence="12">
    <location>
        <begin position="467"/>
        <end position="488"/>
    </location>
</feature>
<sequence>MVDLFSFELDYNRNEDVIEFIERLTTVKIMKSEYLPSGVCLDCTNRIKTAYIFYRMCKTSDELLKKEETRRKFRKIEEEALLDENEIIDDVPVDDDSIHLIKHEETEQNLSSTSENSLQAPSYSDSESAGKNDDQLPRYKTAISKPVIHVKDKYKCDKCLMSFSNKIKFLGHQKVHDNTKPFRCDICLQSFLKEIHLKVHLRSHVKSEEKKFACKTCGKQFIFAYLLKQHEYKHSDQKPFPCPKCNKGCLTSETLRRHMRVHDDDYRKKAYVCTICRKEFPYPSSLSEHMKLHTGEKPHLCSMCGKGFRQVGSLHYHQRIHTGLKPFECKLCGDRFMSRSLLKDHMRKHTNERPFVCDYCGMSFRQSNGLKSHTRTHTGERPVLCTICGKKLSTTGQLTIHLRSHTGEKPYQCGDCSKAFTTNALLKKHTRIHTGERPYVCGVCDKAFSQSSTLKTHSLIHKSSPVAIKSPAKAKPTRARKKEPKGKATVRIDVQEKDTSEIKTEFTVILPAPIPLIIPNQDM</sequence>
<evidence type="ECO:0000256" key="2">
    <source>
        <dbReference type="ARBA" id="ARBA00022723"/>
    </source>
</evidence>
<dbReference type="OrthoDB" id="9439903at2759"/>
<accession>A0A834IP47</accession>
<evidence type="ECO:0000259" key="13">
    <source>
        <dbReference type="PROSITE" id="PS50157"/>
    </source>
</evidence>
<keyword evidence="3" id="KW-0677">Repeat</keyword>
<feature type="domain" description="C2H2-type" evidence="13">
    <location>
        <begin position="240"/>
        <end position="267"/>
    </location>
</feature>
<feature type="domain" description="C2H2-type" evidence="13">
    <location>
        <begin position="271"/>
        <end position="298"/>
    </location>
</feature>
<evidence type="ECO:0000256" key="6">
    <source>
        <dbReference type="ARBA" id="ARBA00023015"/>
    </source>
</evidence>
<dbReference type="PROSITE" id="PS50157">
    <property type="entry name" value="ZINC_FINGER_C2H2_2"/>
    <property type="match status" value="11"/>
</dbReference>
<keyword evidence="2" id="KW-0479">Metal-binding</keyword>
<gene>
    <name evidence="15" type="ORF">GWI33_004717</name>
</gene>
<evidence type="ECO:0000256" key="10">
    <source>
        <dbReference type="PROSITE-ProRule" id="PRU00042"/>
    </source>
</evidence>
<keyword evidence="4 10" id="KW-0863">Zinc-finger</keyword>
<feature type="domain" description="C2H2-type" evidence="13">
    <location>
        <begin position="212"/>
        <end position="239"/>
    </location>
</feature>
<feature type="compositionally biased region" description="Polar residues" evidence="12">
    <location>
        <begin position="108"/>
        <end position="127"/>
    </location>
</feature>
<dbReference type="Gene3D" id="3.40.1800.20">
    <property type="match status" value="1"/>
</dbReference>
<dbReference type="FunFam" id="3.30.160.60:FF:001270">
    <property type="entry name" value="zinc finger protein 583 isoform X1"/>
    <property type="match status" value="1"/>
</dbReference>
<dbReference type="FunFam" id="3.30.160.60:FF:001289">
    <property type="entry name" value="Zinc finger protein 574"/>
    <property type="match status" value="1"/>
</dbReference>
<dbReference type="GO" id="GO:0043565">
    <property type="term" value="F:sequence-specific DNA binding"/>
    <property type="evidence" value="ECO:0007669"/>
    <property type="project" value="TreeGrafter"/>
</dbReference>
<evidence type="ECO:0000256" key="12">
    <source>
        <dbReference type="SAM" id="MobiDB-lite"/>
    </source>
</evidence>
<dbReference type="AlphaFoldDB" id="A0A834IP47"/>
<protein>
    <submittedName>
        <fullName evidence="15">Uncharacterized protein</fullName>
    </submittedName>
</protein>
<feature type="domain" description="C2H2-type" evidence="13">
    <location>
        <begin position="182"/>
        <end position="209"/>
    </location>
</feature>
<feature type="compositionally biased region" description="Basic residues" evidence="12">
    <location>
        <begin position="475"/>
        <end position="484"/>
    </location>
</feature>
<dbReference type="InterPro" id="IPR012934">
    <property type="entry name" value="Znf_AD"/>
</dbReference>
<dbReference type="FunFam" id="3.30.160.60:FF:000446">
    <property type="entry name" value="Zinc finger protein"/>
    <property type="match status" value="2"/>
</dbReference>
<dbReference type="Pfam" id="PF07776">
    <property type="entry name" value="zf-AD"/>
    <property type="match status" value="1"/>
</dbReference>
<evidence type="ECO:0000256" key="9">
    <source>
        <dbReference type="ARBA" id="ARBA00023242"/>
    </source>
</evidence>
<dbReference type="EMBL" id="JAACXV010000239">
    <property type="protein sequence ID" value="KAF7281470.1"/>
    <property type="molecule type" value="Genomic_DNA"/>
</dbReference>
<dbReference type="SMART" id="SM00355">
    <property type="entry name" value="ZnF_C2H2"/>
    <property type="match status" value="11"/>
</dbReference>
<comment type="caution">
    <text evidence="15">The sequence shown here is derived from an EMBL/GenBank/DDBJ whole genome shotgun (WGS) entry which is preliminary data.</text>
</comment>
<feature type="domain" description="C2H2-type" evidence="13">
    <location>
        <begin position="327"/>
        <end position="354"/>
    </location>
</feature>
<dbReference type="SUPFAM" id="SSF57667">
    <property type="entry name" value="beta-beta-alpha zinc fingers"/>
    <property type="match status" value="6"/>
</dbReference>
<dbReference type="FunFam" id="3.30.160.60:FF:000325">
    <property type="entry name" value="ZFP90 zinc finger protein"/>
    <property type="match status" value="1"/>
</dbReference>
<dbReference type="GO" id="GO:0008270">
    <property type="term" value="F:zinc ion binding"/>
    <property type="evidence" value="ECO:0007669"/>
    <property type="project" value="UniProtKB-KW"/>
</dbReference>
<evidence type="ECO:0000256" key="5">
    <source>
        <dbReference type="ARBA" id="ARBA00022833"/>
    </source>
</evidence>
<evidence type="ECO:0000313" key="15">
    <source>
        <dbReference type="EMBL" id="KAF7281470.1"/>
    </source>
</evidence>
<feature type="domain" description="C2H2-type" evidence="13">
    <location>
        <begin position="154"/>
        <end position="181"/>
    </location>
</feature>
<name>A0A834IP47_RHYFE</name>
<dbReference type="FunFam" id="3.30.160.60:FF:000512">
    <property type="entry name" value="zinc finger protein 197 isoform X1"/>
    <property type="match status" value="1"/>
</dbReference>
<evidence type="ECO:0000256" key="1">
    <source>
        <dbReference type="ARBA" id="ARBA00004123"/>
    </source>
</evidence>
<feature type="domain" description="C2H2-type" evidence="13">
    <location>
        <begin position="299"/>
        <end position="326"/>
    </location>
</feature>